<reference evidence="1" key="1">
    <citation type="submission" date="2022-07" db="EMBL/GenBank/DDBJ databases">
        <authorList>
            <person name="Asif M."/>
            <person name="Alvi I.A."/>
            <person name="Rehman S.U."/>
        </authorList>
    </citation>
    <scope>NUCLEOTIDE SEQUENCE</scope>
</reference>
<keyword evidence="2" id="KW-1185">Reference proteome</keyword>
<dbReference type="EMBL" id="OP114730">
    <property type="protein sequence ID" value="UYE94783.1"/>
    <property type="molecule type" value="Genomic_DNA"/>
</dbReference>
<gene>
    <name evidence="1" type="ORF">SBP_00031</name>
</gene>
<sequence>MRHDLKQNKEVKDWTRMKTEFEKYACEQWSVSKYFMWDKINNYSTDLATEMRIAWFAWVKAWEMSKNDTN</sequence>
<accession>A0A9X9P1U4</accession>
<name>A0A9X9P1U4_9CAUD</name>
<protein>
    <submittedName>
        <fullName evidence="1">Uncharacterized protein</fullName>
    </submittedName>
</protein>
<organism evidence="1 2">
    <name type="scientific">Klebsiella phage SBP</name>
    <dbReference type="NCBI Taxonomy" id="2973661"/>
    <lineage>
        <taxon>Viruses</taxon>
        <taxon>Duplodnaviria</taxon>
        <taxon>Heunggongvirae</taxon>
        <taxon>Uroviricota</taxon>
        <taxon>Caudoviricetes</taxon>
        <taxon>Jameshumphriesvirinae</taxon>
        <taxon>Zewailvirus</taxon>
        <taxon>Zewailvirus SBP</taxon>
    </lineage>
</organism>
<evidence type="ECO:0000313" key="2">
    <source>
        <dbReference type="Proteomes" id="UP001163296"/>
    </source>
</evidence>
<evidence type="ECO:0000313" key="1">
    <source>
        <dbReference type="EMBL" id="UYE94783.1"/>
    </source>
</evidence>
<dbReference type="Proteomes" id="UP001163296">
    <property type="component" value="Segment"/>
</dbReference>
<proteinExistence type="predicted"/>